<sequence length="870" mass="84761">MALQPLRPGDPPVVGGYRLLGRLGGGGMGQVFLGRSPGGRPVAVKLVLPGLSDDEGFRRRFAQEVEAARRVGGFHTAQVVDADPTADPPWLITAYVPGPSLQEAVDAHGPLPLHTVLRLGAGLAEGLAAIHSCGLVHRDLKPGNVILAADGPRIIDFGIARAVDATALTAAGSVIGTPGFMSPEQARGATDLGPPSDVFSLGSVLVFAACGRGPFDGDSLATVVHRITSAEPDLPALPQPLHDLVTACLAKDPAARPSVSQVLERLSAASPQETAGPWLPPAVTAMIAEREAPELAAPAPAPADSPGTFPKSFGASSGSVPFGAPVPPLAAPSGADPSAGSAAAPLEASMPYDRPGPSGASAPLGAPSGPPAPSGPTGPPPGVASDPSASFGPGESSGAPFEAPAPADRPGEPASFGASGSPVPSGGAAQPPFGAPVPPGAPAGFGGPAPLGAPEEPAPFGPPPGPFASSGAPPVPDGASGTPLGGSMPAEHPGAPGPFGGPAPVEPSAGSAGASGAPPGAAAPPDRSGMPGAPEAPAAFGPQPGPPGSPAPLGMPPAPGEPSGASTPSEQPGAPAPFGPPLAPSGEPAPPGTPGSFGTSGAAPWSPAGTSPAPPGGPAGPYPGAAGWGPGAGGWPPAGPGGWQGPYGSGQPGAGGAAAPYGAATIPGGYADAAKQPAGRAKTKVAVAGAAAFALICLAAVGLYAVSSGSGEEPAPVARTSAPPAAPHSGAVNPPAPVPSTQTPQPSATPQGRRRVAGLLGLWEGTYTCTQGLTGMRLRIRRSSDNGLEAVFRFFAHPSNPGVPSGAYLMKGTYTDDGVLRLQGERWIRRPANYLMVDLVARIPVNRPSRISGTIESDGSSCTTFSVTRR</sequence>
<evidence type="ECO:0000256" key="2">
    <source>
        <dbReference type="ARBA" id="ARBA00022741"/>
    </source>
</evidence>
<feature type="binding site" evidence="5">
    <location>
        <position position="45"/>
    </location>
    <ligand>
        <name>ATP</name>
        <dbReference type="ChEBI" id="CHEBI:30616"/>
    </ligand>
</feature>
<evidence type="ECO:0000259" key="7">
    <source>
        <dbReference type="PROSITE" id="PS50011"/>
    </source>
</evidence>
<dbReference type="InterPro" id="IPR000719">
    <property type="entry name" value="Prot_kinase_dom"/>
</dbReference>
<evidence type="ECO:0000256" key="3">
    <source>
        <dbReference type="ARBA" id="ARBA00022777"/>
    </source>
</evidence>
<dbReference type="Gene3D" id="3.30.200.20">
    <property type="entry name" value="Phosphorylase Kinase, domain 1"/>
    <property type="match status" value="1"/>
</dbReference>
<feature type="region of interest" description="Disordered" evidence="6">
    <location>
        <begin position="709"/>
        <end position="752"/>
    </location>
</feature>
<gene>
    <name evidence="8" type="ordered locus">Tcur_4168</name>
</gene>
<keyword evidence="4 5" id="KW-0067">ATP-binding</keyword>
<feature type="compositionally biased region" description="Pro residues" evidence="6">
    <location>
        <begin position="368"/>
        <end position="382"/>
    </location>
</feature>
<feature type="domain" description="Protein kinase" evidence="7">
    <location>
        <begin position="17"/>
        <end position="279"/>
    </location>
</feature>
<dbReference type="RefSeq" id="WP_012854478.1">
    <property type="nucleotide sequence ID" value="NC_013510.1"/>
</dbReference>
<dbReference type="PANTHER" id="PTHR43289">
    <property type="entry name" value="MITOGEN-ACTIVATED PROTEIN KINASE KINASE KINASE 20-RELATED"/>
    <property type="match status" value="1"/>
</dbReference>
<protein>
    <submittedName>
        <fullName evidence="8">Serine/threonine protein kinase</fullName>
    </submittedName>
</protein>
<evidence type="ECO:0000256" key="6">
    <source>
        <dbReference type="SAM" id="MobiDB-lite"/>
    </source>
</evidence>
<feature type="compositionally biased region" description="Pro residues" evidence="6">
    <location>
        <begin position="456"/>
        <end position="466"/>
    </location>
</feature>
<feature type="compositionally biased region" description="Pro residues" evidence="6">
    <location>
        <begin position="495"/>
        <end position="505"/>
    </location>
</feature>
<dbReference type="Pfam" id="PF00069">
    <property type="entry name" value="Pkinase"/>
    <property type="match status" value="1"/>
</dbReference>
<evidence type="ECO:0000313" key="8">
    <source>
        <dbReference type="EMBL" id="ACY99695.1"/>
    </source>
</evidence>
<feature type="compositionally biased region" description="Low complexity" evidence="6">
    <location>
        <begin position="739"/>
        <end position="751"/>
    </location>
</feature>
<feature type="compositionally biased region" description="Gly residues" evidence="6">
    <location>
        <begin position="626"/>
        <end position="656"/>
    </location>
</feature>
<dbReference type="PROSITE" id="PS50011">
    <property type="entry name" value="PROTEIN_KINASE_DOM"/>
    <property type="match status" value="1"/>
</dbReference>
<dbReference type="HOGENOM" id="CLU_329803_0_0_11"/>
<feature type="compositionally biased region" description="Low complexity" evidence="6">
    <location>
        <begin position="594"/>
        <end position="611"/>
    </location>
</feature>
<dbReference type="SUPFAM" id="SSF56112">
    <property type="entry name" value="Protein kinase-like (PK-like)"/>
    <property type="match status" value="1"/>
</dbReference>
<keyword evidence="3 8" id="KW-0418">Kinase</keyword>
<dbReference type="STRING" id="471852.Tcur_4168"/>
<feature type="compositionally biased region" description="Low complexity" evidence="6">
    <location>
        <begin position="331"/>
        <end position="346"/>
    </location>
</feature>
<dbReference type="SMART" id="SM00220">
    <property type="entry name" value="S_TKc"/>
    <property type="match status" value="1"/>
</dbReference>
<dbReference type="Gene3D" id="1.10.510.10">
    <property type="entry name" value="Transferase(Phosphotransferase) domain 1"/>
    <property type="match status" value="1"/>
</dbReference>
<dbReference type="PROSITE" id="PS00107">
    <property type="entry name" value="PROTEIN_KINASE_ATP"/>
    <property type="match status" value="1"/>
</dbReference>
<evidence type="ECO:0000256" key="5">
    <source>
        <dbReference type="PROSITE-ProRule" id="PRU10141"/>
    </source>
</evidence>
<reference evidence="8 9" key="1">
    <citation type="journal article" date="2011" name="Stand. Genomic Sci.">
        <title>Complete genome sequence of Thermomonospora curvata type strain (B9).</title>
        <authorList>
            <person name="Chertkov O."/>
            <person name="Sikorski J."/>
            <person name="Nolan M."/>
            <person name="Lapidus A."/>
            <person name="Lucas S."/>
            <person name="Del Rio T.G."/>
            <person name="Tice H."/>
            <person name="Cheng J.F."/>
            <person name="Goodwin L."/>
            <person name="Pitluck S."/>
            <person name="Liolios K."/>
            <person name="Ivanova N."/>
            <person name="Mavromatis K."/>
            <person name="Mikhailova N."/>
            <person name="Ovchinnikova G."/>
            <person name="Pati A."/>
            <person name="Chen A."/>
            <person name="Palaniappan K."/>
            <person name="Djao O.D."/>
            <person name="Land M."/>
            <person name="Hauser L."/>
            <person name="Chang Y.J."/>
            <person name="Jeffries C.D."/>
            <person name="Brettin T."/>
            <person name="Han C."/>
            <person name="Detter J.C."/>
            <person name="Rohde M."/>
            <person name="Goker M."/>
            <person name="Woyke T."/>
            <person name="Bristow J."/>
            <person name="Eisen J.A."/>
            <person name="Markowitz V."/>
            <person name="Hugenholtz P."/>
            <person name="Klenk H.P."/>
            <person name="Kyrpides N.C."/>
        </authorList>
    </citation>
    <scope>NUCLEOTIDE SEQUENCE [LARGE SCALE GENOMIC DNA]</scope>
    <source>
        <strain evidence="9">ATCC 19995 / DSM 43183 / JCM 3096 / KCTC 9072 / NBRC 15933 / NCIMB 10081 / Henssen B9</strain>
    </source>
</reference>
<dbReference type="eggNOG" id="COG0515">
    <property type="taxonomic scope" value="Bacteria"/>
</dbReference>
<keyword evidence="9" id="KW-1185">Reference proteome</keyword>
<feature type="compositionally biased region" description="Pro residues" evidence="6">
    <location>
        <begin position="612"/>
        <end position="621"/>
    </location>
</feature>
<dbReference type="GO" id="GO:0004674">
    <property type="term" value="F:protein serine/threonine kinase activity"/>
    <property type="evidence" value="ECO:0007669"/>
    <property type="project" value="UniProtKB-KW"/>
</dbReference>
<proteinExistence type="predicted"/>
<feature type="compositionally biased region" description="Pro residues" evidence="6">
    <location>
        <begin position="574"/>
        <end position="593"/>
    </location>
</feature>
<feature type="compositionally biased region" description="Low complexity" evidence="6">
    <location>
        <begin position="413"/>
        <end position="432"/>
    </location>
</feature>
<dbReference type="GO" id="GO:0005524">
    <property type="term" value="F:ATP binding"/>
    <property type="evidence" value="ECO:0007669"/>
    <property type="project" value="UniProtKB-UniRule"/>
</dbReference>
<dbReference type="PANTHER" id="PTHR43289:SF34">
    <property type="entry name" value="SERINE_THREONINE-PROTEIN KINASE YBDM-RELATED"/>
    <property type="match status" value="1"/>
</dbReference>
<dbReference type="EMBL" id="CP001738">
    <property type="protein sequence ID" value="ACY99695.1"/>
    <property type="molecule type" value="Genomic_DNA"/>
</dbReference>
<dbReference type="CDD" id="cd14014">
    <property type="entry name" value="STKc_PknB_like"/>
    <property type="match status" value="1"/>
</dbReference>
<evidence type="ECO:0000313" key="9">
    <source>
        <dbReference type="Proteomes" id="UP000001918"/>
    </source>
</evidence>
<dbReference type="KEGG" id="tcu:Tcur_4168"/>
<dbReference type="InterPro" id="IPR011009">
    <property type="entry name" value="Kinase-like_dom_sf"/>
</dbReference>
<name>D1A242_THECD</name>
<feature type="region of interest" description="Disordered" evidence="6">
    <location>
        <begin position="296"/>
        <end position="657"/>
    </location>
</feature>
<feature type="compositionally biased region" description="Low complexity" evidence="6">
    <location>
        <begin position="355"/>
        <end position="367"/>
    </location>
</feature>
<dbReference type="Proteomes" id="UP000001918">
    <property type="component" value="Chromosome"/>
</dbReference>
<dbReference type="AlphaFoldDB" id="D1A242"/>
<dbReference type="InterPro" id="IPR017441">
    <property type="entry name" value="Protein_kinase_ATP_BS"/>
</dbReference>
<dbReference type="InterPro" id="IPR008271">
    <property type="entry name" value="Ser/Thr_kinase_AS"/>
</dbReference>
<keyword evidence="2 5" id="KW-0547">Nucleotide-binding</keyword>
<feature type="compositionally biased region" description="Low complexity" evidence="6">
    <location>
        <begin position="506"/>
        <end position="542"/>
    </location>
</feature>
<organism evidence="8 9">
    <name type="scientific">Thermomonospora curvata (strain ATCC 19995 / DSM 43183 / JCM 3096 / KCTC 9072 / NBRC 15933 / NCIMB 10081 / Henssen B9)</name>
    <dbReference type="NCBI Taxonomy" id="471852"/>
    <lineage>
        <taxon>Bacteria</taxon>
        <taxon>Bacillati</taxon>
        <taxon>Actinomycetota</taxon>
        <taxon>Actinomycetes</taxon>
        <taxon>Streptosporangiales</taxon>
        <taxon>Thermomonosporaceae</taxon>
        <taxon>Thermomonospora</taxon>
    </lineage>
</organism>
<evidence type="ECO:0000256" key="1">
    <source>
        <dbReference type="ARBA" id="ARBA00022679"/>
    </source>
</evidence>
<dbReference type="PROSITE" id="PS00108">
    <property type="entry name" value="PROTEIN_KINASE_ST"/>
    <property type="match status" value="1"/>
</dbReference>
<accession>D1A242</accession>
<keyword evidence="1" id="KW-0808">Transferase</keyword>
<evidence type="ECO:0000256" key="4">
    <source>
        <dbReference type="ARBA" id="ARBA00022840"/>
    </source>
</evidence>
<feature type="compositionally biased region" description="Pro residues" evidence="6">
    <location>
        <begin position="543"/>
        <end position="560"/>
    </location>
</feature>
<keyword evidence="8" id="KW-0723">Serine/threonine-protein kinase</keyword>